<dbReference type="Gene3D" id="1.10.760.10">
    <property type="entry name" value="Cytochrome c-like domain"/>
    <property type="match status" value="1"/>
</dbReference>
<dbReference type="RefSeq" id="WP_059602656.1">
    <property type="nucleotide sequence ID" value="NZ_CABVPN010000012.1"/>
</dbReference>
<keyword evidence="3 6" id="KW-0479">Metal-binding</keyword>
<evidence type="ECO:0000256" key="5">
    <source>
        <dbReference type="ARBA" id="ARBA00023004"/>
    </source>
</evidence>
<dbReference type="PRINTS" id="PR00606">
    <property type="entry name" value="CYTCHROMECID"/>
</dbReference>
<reference evidence="9 10" key="1">
    <citation type="submission" date="2019-09" db="EMBL/GenBank/DDBJ databases">
        <authorList>
            <person name="Depoorter E."/>
        </authorList>
    </citation>
    <scope>NUCLEOTIDE SEQUENCE [LARGE SCALE GENOMIC DNA]</scope>
    <source>
        <strain evidence="9">LMG 24065</strain>
    </source>
</reference>
<evidence type="ECO:0000259" key="8">
    <source>
        <dbReference type="PROSITE" id="PS51007"/>
    </source>
</evidence>
<keyword evidence="10" id="KW-1185">Reference proteome</keyword>
<evidence type="ECO:0000313" key="10">
    <source>
        <dbReference type="Proteomes" id="UP000494125"/>
    </source>
</evidence>
<dbReference type="PROSITE" id="PS51007">
    <property type="entry name" value="CYTC"/>
    <property type="match status" value="1"/>
</dbReference>
<dbReference type="InterPro" id="IPR009056">
    <property type="entry name" value="Cyt_c-like_dom"/>
</dbReference>
<feature type="binding site" description="covalent" evidence="6">
    <location>
        <position position="40"/>
    </location>
    <ligand>
        <name>heme c</name>
        <dbReference type="ChEBI" id="CHEBI:61717"/>
    </ligand>
</feature>
<dbReference type="GO" id="GO:0005506">
    <property type="term" value="F:iron ion binding"/>
    <property type="evidence" value="ECO:0007669"/>
    <property type="project" value="InterPro"/>
</dbReference>
<dbReference type="AlphaFoldDB" id="A0A6P2KNJ4"/>
<dbReference type="GO" id="GO:0009055">
    <property type="term" value="F:electron transfer activity"/>
    <property type="evidence" value="ECO:0007669"/>
    <property type="project" value="InterPro"/>
</dbReference>
<gene>
    <name evidence="9" type="ORF">BDI24065_02765</name>
</gene>
<keyword evidence="2 6" id="KW-0349">Heme</keyword>
<evidence type="ECO:0000313" key="9">
    <source>
        <dbReference type="EMBL" id="VWB59392.1"/>
    </source>
</evidence>
<dbReference type="InterPro" id="IPR002324">
    <property type="entry name" value="Cyt_c_ID"/>
</dbReference>
<feature type="signal peptide" evidence="7">
    <location>
        <begin position="1"/>
        <end position="24"/>
    </location>
</feature>
<dbReference type="Proteomes" id="UP000494125">
    <property type="component" value="Unassembled WGS sequence"/>
</dbReference>
<dbReference type="InterPro" id="IPR036909">
    <property type="entry name" value="Cyt_c-like_dom_sf"/>
</dbReference>
<evidence type="ECO:0000256" key="7">
    <source>
        <dbReference type="SAM" id="SignalP"/>
    </source>
</evidence>
<keyword evidence="5 6" id="KW-0408">Iron</keyword>
<feature type="chain" id="PRO_5027074772" evidence="7">
    <location>
        <begin position="25"/>
        <end position="114"/>
    </location>
</feature>
<feature type="binding site" description="covalent" evidence="6">
    <location>
        <position position="44"/>
    </location>
    <ligand>
        <name>heme c</name>
        <dbReference type="ChEBI" id="CHEBI:61717"/>
    </ligand>
</feature>
<feature type="binding site" description="covalent" evidence="6">
    <location>
        <position position="89"/>
    </location>
    <ligand>
        <name>heme c</name>
        <dbReference type="ChEBI" id="CHEBI:61717"/>
    </ligand>
</feature>
<dbReference type="EMBL" id="CABVPN010000012">
    <property type="protein sequence ID" value="VWB59392.1"/>
    <property type="molecule type" value="Genomic_DNA"/>
</dbReference>
<dbReference type="SUPFAM" id="SSF46626">
    <property type="entry name" value="Cytochrome c"/>
    <property type="match status" value="1"/>
</dbReference>
<dbReference type="GO" id="GO:0020037">
    <property type="term" value="F:heme binding"/>
    <property type="evidence" value="ECO:0007669"/>
    <property type="project" value="InterPro"/>
</dbReference>
<name>A0A6P2KNJ4_9BURK</name>
<feature type="domain" description="Cytochrome c" evidence="8">
    <location>
        <begin position="26"/>
        <end position="114"/>
    </location>
</feature>
<accession>A0A6P2KNJ4</accession>
<proteinExistence type="predicted"/>
<keyword evidence="7" id="KW-0732">Signal</keyword>
<sequence length="114" mass="12394">MSIMRCAALCAIAVTTGMAGMAAAQTTVPEPTELVNAQHCMFCHTQDMTFLGPSFHEIAERYRDDPHAAAELESKLRVGGRMHWGDTPMPSAIDRGGPLSADDAHRLVQWVLSQ</sequence>
<evidence type="ECO:0000256" key="1">
    <source>
        <dbReference type="ARBA" id="ARBA00022448"/>
    </source>
</evidence>
<dbReference type="Pfam" id="PF00034">
    <property type="entry name" value="Cytochrom_C"/>
    <property type="match status" value="1"/>
</dbReference>
<protein>
    <submittedName>
        <fullName evidence="9">Cytochrome c, class I</fullName>
    </submittedName>
</protein>
<evidence type="ECO:0000256" key="2">
    <source>
        <dbReference type="ARBA" id="ARBA00022617"/>
    </source>
</evidence>
<dbReference type="GeneID" id="93027843"/>
<evidence type="ECO:0000256" key="6">
    <source>
        <dbReference type="PIRSR" id="PIRSR602324-1"/>
    </source>
</evidence>
<organism evidence="9 10">
    <name type="scientific">Burkholderia diffusa</name>
    <dbReference type="NCBI Taxonomy" id="488732"/>
    <lineage>
        <taxon>Bacteria</taxon>
        <taxon>Pseudomonadati</taxon>
        <taxon>Pseudomonadota</taxon>
        <taxon>Betaproteobacteria</taxon>
        <taxon>Burkholderiales</taxon>
        <taxon>Burkholderiaceae</taxon>
        <taxon>Burkholderia</taxon>
        <taxon>Burkholderia cepacia complex</taxon>
    </lineage>
</organism>
<evidence type="ECO:0000256" key="4">
    <source>
        <dbReference type="ARBA" id="ARBA00022982"/>
    </source>
</evidence>
<keyword evidence="4" id="KW-0249">Electron transport</keyword>
<keyword evidence="1" id="KW-0813">Transport</keyword>
<evidence type="ECO:0000256" key="3">
    <source>
        <dbReference type="ARBA" id="ARBA00022723"/>
    </source>
</evidence>
<comment type="PTM">
    <text evidence="6">Binds 1 heme c group covalently per subunit.</text>
</comment>